<dbReference type="AlphaFoldDB" id="A0AAE0YLK8"/>
<organism evidence="2 3">
    <name type="scientific">Elysia crispata</name>
    <name type="common">lettuce slug</name>
    <dbReference type="NCBI Taxonomy" id="231223"/>
    <lineage>
        <taxon>Eukaryota</taxon>
        <taxon>Metazoa</taxon>
        <taxon>Spiralia</taxon>
        <taxon>Lophotrochozoa</taxon>
        <taxon>Mollusca</taxon>
        <taxon>Gastropoda</taxon>
        <taxon>Heterobranchia</taxon>
        <taxon>Euthyneura</taxon>
        <taxon>Panpulmonata</taxon>
        <taxon>Sacoglossa</taxon>
        <taxon>Placobranchoidea</taxon>
        <taxon>Plakobranchidae</taxon>
        <taxon>Elysia</taxon>
    </lineage>
</organism>
<proteinExistence type="predicted"/>
<reference evidence="2" key="1">
    <citation type="journal article" date="2023" name="G3 (Bethesda)">
        <title>A reference genome for the long-term kleptoplast-retaining sea slug Elysia crispata morphotype clarki.</title>
        <authorList>
            <person name="Eastman K.E."/>
            <person name="Pendleton A.L."/>
            <person name="Shaikh M.A."/>
            <person name="Suttiyut T."/>
            <person name="Ogas R."/>
            <person name="Tomko P."/>
            <person name="Gavelis G."/>
            <person name="Widhalm J.R."/>
            <person name="Wisecaver J.H."/>
        </authorList>
    </citation>
    <scope>NUCLEOTIDE SEQUENCE</scope>
    <source>
        <strain evidence="2">ECLA1</strain>
    </source>
</reference>
<evidence type="ECO:0000313" key="3">
    <source>
        <dbReference type="Proteomes" id="UP001283361"/>
    </source>
</evidence>
<feature type="region of interest" description="Disordered" evidence="1">
    <location>
        <begin position="1"/>
        <end position="43"/>
    </location>
</feature>
<keyword evidence="3" id="KW-1185">Reference proteome</keyword>
<dbReference type="EMBL" id="JAWDGP010005908">
    <property type="protein sequence ID" value="KAK3750092.1"/>
    <property type="molecule type" value="Genomic_DNA"/>
</dbReference>
<dbReference type="Proteomes" id="UP001283361">
    <property type="component" value="Unassembled WGS sequence"/>
</dbReference>
<protein>
    <submittedName>
        <fullName evidence="2">Uncharacterized protein</fullName>
    </submittedName>
</protein>
<sequence>MEDYGPSNAQPQPQGSDGFPSRATPSKKSLGAKGDQPYDGRPHKLLKQLTTGDVEDGPRSAFVTWCDSEIAGDMVNLEHGWPEDFLRSQMSPVSGVQGMATEQSWCPFNLVHHLISSQWTWVRQCYFLWTKHPDNSEVAQMSDCVHSTLMANLQCRHGSSDETGLMETIPEGKLSCIGL</sequence>
<evidence type="ECO:0000313" key="2">
    <source>
        <dbReference type="EMBL" id="KAK3750092.1"/>
    </source>
</evidence>
<accession>A0AAE0YLK8</accession>
<comment type="caution">
    <text evidence="2">The sequence shown here is derived from an EMBL/GenBank/DDBJ whole genome shotgun (WGS) entry which is preliminary data.</text>
</comment>
<gene>
    <name evidence="2" type="ORF">RRG08_060211</name>
</gene>
<name>A0AAE0YLK8_9GAST</name>
<evidence type="ECO:0000256" key="1">
    <source>
        <dbReference type="SAM" id="MobiDB-lite"/>
    </source>
</evidence>